<dbReference type="GO" id="GO:0005737">
    <property type="term" value="C:cytoplasm"/>
    <property type="evidence" value="ECO:0007669"/>
    <property type="project" value="TreeGrafter"/>
</dbReference>
<dbReference type="InterPro" id="IPR011022">
    <property type="entry name" value="Arrestin_C-like"/>
</dbReference>
<organism evidence="2 3">
    <name type="scientific">Seminavis robusta</name>
    <dbReference type="NCBI Taxonomy" id="568900"/>
    <lineage>
        <taxon>Eukaryota</taxon>
        <taxon>Sar</taxon>
        <taxon>Stramenopiles</taxon>
        <taxon>Ochrophyta</taxon>
        <taxon>Bacillariophyta</taxon>
        <taxon>Bacillariophyceae</taxon>
        <taxon>Bacillariophycidae</taxon>
        <taxon>Naviculales</taxon>
        <taxon>Naviculaceae</taxon>
        <taxon>Seminavis</taxon>
    </lineage>
</organism>
<accession>A0A9N8DGG2</accession>
<proteinExistence type="predicted"/>
<dbReference type="PANTHER" id="PTHR11188">
    <property type="entry name" value="ARRESTIN DOMAIN CONTAINING PROTEIN"/>
    <property type="match status" value="1"/>
</dbReference>
<comment type="caution">
    <text evidence="2">The sequence shown here is derived from an EMBL/GenBank/DDBJ whole genome shotgun (WGS) entry which is preliminary data.</text>
</comment>
<feature type="domain" description="Arrestin C-terminal-like" evidence="1">
    <location>
        <begin position="184"/>
        <end position="335"/>
    </location>
</feature>
<evidence type="ECO:0000313" key="2">
    <source>
        <dbReference type="EMBL" id="CAB9500279.1"/>
    </source>
</evidence>
<protein>
    <submittedName>
        <fullName evidence="2">Arrestin domain containing</fullName>
    </submittedName>
</protein>
<reference evidence="2" key="1">
    <citation type="submission" date="2020-06" db="EMBL/GenBank/DDBJ databases">
        <authorList>
            <consortium name="Plant Systems Biology data submission"/>
        </authorList>
    </citation>
    <scope>NUCLEOTIDE SEQUENCE</scope>
    <source>
        <strain evidence="2">D6</strain>
    </source>
</reference>
<dbReference type="PANTHER" id="PTHR11188:SF17">
    <property type="entry name" value="FI21816P1"/>
    <property type="match status" value="1"/>
</dbReference>
<dbReference type="Pfam" id="PF02752">
    <property type="entry name" value="Arrestin_C"/>
    <property type="match status" value="1"/>
</dbReference>
<dbReference type="Proteomes" id="UP001153069">
    <property type="component" value="Unassembled WGS sequence"/>
</dbReference>
<dbReference type="GO" id="GO:0015031">
    <property type="term" value="P:protein transport"/>
    <property type="evidence" value="ECO:0007669"/>
    <property type="project" value="TreeGrafter"/>
</dbReference>
<dbReference type="InterPro" id="IPR050357">
    <property type="entry name" value="Arrestin_domain-protein"/>
</dbReference>
<evidence type="ECO:0000313" key="3">
    <source>
        <dbReference type="Proteomes" id="UP001153069"/>
    </source>
</evidence>
<dbReference type="InterPro" id="IPR014752">
    <property type="entry name" value="Arrestin-like_C"/>
</dbReference>
<dbReference type="AlphaFoldDB" id="A0A9N8DGG2"/>
<evidence type="ECO:0000259" key="1">
    <source>
        <dbReference type="Pfam" id="PF02752"/>
    </source>
</evidence>
<dbReference type="EMBL" id="CAICTM010000079">
    <property type="protein sequence ID" value="CAB9500279.1"/>
    <property type="molecule type" value="Genomic_DNA"/>
</dbReference>
<keyword evidence="3" id="KW-1185">Reference proteome</keyword>
<gene>
    <name evidence="2" type="ORF">SEMRO_80_G043080.1</name>
</gene>
<dbReference type="Gene3D" id="2.60.40.640">
    <property type="match status" value="1"/>
</dbReference>
<name>A0A9N8DGG2_9STRA</name>
<sequence>MGNQVGTMEIQLEGERPGGRVKHFQAGSDIRGRIVAELTSQTAMHFQGNLILHFFGEERSIIQDSTSGATAVGWRRLCETRVSLWPEGMGRQRRANRQLYFVVPFQVETSRALPSSFREHQSGLGSEYQSRNGCSITYHLRVLQDGKILSQRTVLGRGCPKPQEIIPARISPQLHHVSGFLGLKSGSLRIAARIPDVHIGRGKALQLFIACTNRSGVNIQSVQIKLKEVVSWRATLHVPSENRAKEKKVKITRLHMNNIDLPGIQKQSRNSMPSLDIVDELYQLLQQEENREIVLVPKICRESYKRGKVLTISHYLSITFVCAGQNAKIKIPVTIADEMQPGHWNPPHTPPTAIATVAPSRNRPTAAVSAPPTAVATAIHAGQQGTSSLNILQATAVSSDPRASAPPALATALSAESIDSEVPLAQVVLMPNDTDSFRAPLVTAPLTAMRLGGDVVVLENYSSDADSQVGDSDAEESSTDVSWEGLRRELHRSLEDYTLLVQKASDPQWIPFLASLTPQQYATVILLTDIEPDQIKVAELLARHIKTHNHNTVFTCEHVIAGFESVARWARTNTLERTLPYCDPQDVVRNGDSIRNLLTDFELRVTRDILRDLHISDDVVNEQNNVEC</sequence>